<dbReference type="EMBL" id="JAPWTK010000233">
    <property type="protein sequence ID" value="KAJ8944954.1"/>
    <property type="molecule type" value="Genomic_DNA"/>
</dbReference>
<sequence>MAFWRPFETDENNVASERTSENVKTVEYDFELFNYSIHEYIELGVPDKDPSSLLAAITLKDFRHNELPKVY</sequence>
<dbReference type="AlphaFoldDB" id="A0AAV8Y403"/>
<reference evidence="1" key="1">
    <citation type="journal article" date="2023" name="Insect Mol. Biol.">
        <title>Genome sequencing provides insights into the evolution of gene families encoding plant cell wall-degrading enzymes in longhorned beetles.</title>
        <authorList>
            <person name="Shin N.R."/>
            <person name="Okamura Y."/>
            <person name="Kirsch R."/>
            <person name="Pauchet Y."/>
        </authorList>
    </citation>
    <scope>NUCLEOTIDE SEQUENCE</scope>
    <source>
        <strain evidence="1">AMC_N1</strain>
    </source>
</reference>
<evidence type="ECO:0000313" key="1">
    <source>
        <dbReference type="EMBL" id="KAJ8944954.1"/>
    </source>
</evidence>
<keyword evidence="2" id="KW-1185">Reference proteome</keyword>
<dbReference type="Proteomes" id="UP001162162">
    <property type="component" value="Unassembled WGS sequence"/>
</dbReference>
<protein>
    <submittedName>
        <fullName evidence="1">Uncharacterized protein</fullName>
    </submittedName>
</protein>
<proteinExistence type="predicted"/>
<comment type="caution">
    <text evidence="1">The sequence shown here is derived from an EMBL/GenBank/DDBJ whole genome shotgun (WGS) entry which is preliminary data.</text>
</comment>
<evidence type="ECO:0000313" key="2">
    <source>
        <dbReference type="Proteomes" id="UP001162162"/>
    </source>
</evidence>
<organism evidence="1 2">
    <name type="scientific">Aromia moschata</name>
    <dbReference type="NCBI Taxonomy" id="1265417"/>
    <lineage>
        <taxon>Eukaryota</taxon>
        <taxon>Metazoa</taxon>
        <taxon>Ecdysozoa</taxon>
        <taxon>Arthropoda</taxon>
        <taxon>Hexapoda</taxon>
        <taxon>Insecta</taxon>
        <taxon>Pterygota</taxon>
        <taxon>Neoptera</taxon>
        <taxon>Endopterygota</taxon>
        <taxon>Coleoptera</taxon>
        <taxon>Polyphaga</taxon>
        <taxon>Cucujiformia</taxon>
        <taxon>Chrysomeloidea</taxon>
        <taxon>Cerambycidae</taxon>
        <taxon>Cerambycinae</taxon>
        <taxon>Callichromatini</taxon>
        <taxon>Aromia</taxon>
    </lineage>
</organism>
<gene>
    <name evidence="1" type="ORF">NQ318_013102</name>
</gene>
<accession>A0AAV8Y403</accession>
<name>A0AAV8Y403_9CUCU</name>